<feature type="domain" description="ApeI dehydratase-like" evidence="1">
    <location>
        <begin position="314"/>
        <end position="403"/>
    </location>
</feature>
<dbReference type="InterPro" id="IPR054545">
    <property type="entry name" value="ApeI-like"/>
</dbReference>
<dbReference type="GO" id="GO:0016829">
    <property type="term" value="F:lyase activity"/>
    <property type="evidence" value="ECO:0007669"/>
    <property type="project" value="UniProtKB-KW"/>
</dbReference>
<dbReference type="KEGG" id="xoo:XOO4317"/>
<dbReference type="STRING" id="291331.XOO4317"/>
<accession>Q5GUQ2</accession>
<proteinExistence type="predicted"/>
<sequence length="411" mass="43383">MAVSSLGNIYCAAAGFHSVPIVICQTSCVRWRGSGRTSGAICCAECVARGSDVRAYFRGQDKDAVGKDAVAPGVGCVQPVAIGIHAGLYRWRDRLRIGIDGDHARCRPDVAHGELDVGASAVPRRGSHGHRGRARAGGLVQELSVREQPPVDHRHLRAVLRLAGAAALLTQGRNAQGAVRELVCARYRHAVSGPRQPQGRGTGATSGGCVVAPGQTVVSVSRRHPQPHRRIIAIQGRATAGCYRCWRAGGSGGAGRLRQGVAGRWPVQGAPRHHPRADRYADRCDRAGCAGSPTIDRAGTQGRGCNASPQDLSSTLMDFVVPHDHPCLPGHFPGRPVVPGVVVLDHVLQAVEALHGPRAAARLPQVKFVQPLLPGQTASVTLEGDGPRWRFRVQRADVVLVSGELVAEAGT</sequence>
<reference evidence="2 3" key="1">
    <citation type="journal article" date="2005" name="Nucleic Acids Res.">
        <title>The genome sequence of Xanthomonas oryzae pathovar oryzae KACC10331, the bacterial blight pathogen of rice.</title>
        <authorList>
            <person name="Lee B.M."/>
            <person name="Park Y.J."/>
            <person name="Park D.S."/>
            <person name="Kang H.W."/>
            <person name="Kim J.G."/>
            <person name="Song E.S."/>
            <person name="Park I.C."/>
            <person name="Yoon U.H."/>
            <person name="Hahn J.H."/>
            <person name="Koo B.S."/>
            <person name="Lee G.B."/>
            <person name="Kim H."/>
            <person name="Park H.S."/>
            <person name="Yoon K.O."/>
            <person name="Kim J.H."/>
            <person name="Jung C.H."/>
            <person name="Koh N.H."/>
            <person name="Seo J.S."/>
            <person name="Go S.J."/>
        </authorList>
    </citation>
    <scope>NUCLEOTIDE SEQUENCE [LARGE SCALE GENOMIC DNA]</scope>
    <source>
        <strain evidence="3">KACC10331 / KXO85</strain>
    </source>
</reference>
<dbReference type="Pfam" id="PF22818">
    <property type="entry name" value="ApeI-like"/>
    <property type="match status" value="1"/>
</dbReference>
<dbReference type="AlphaFoldDB" id="Q5GUQ2"/>
<keyword evidence="3" id="KW-1185">Reference proteome</keyword>
<gene>
    <name evidence="2" type="primary">FabA</name>
    <name evidence="2" type="ordered locus">XOO4317</name>
</gene>
<dbReference type="Gene3D" id="3.10.129.10">
    <property type="entry name" value="Hotdog Thioesterase"/>
    <property type="match status" value="1"/>
</dbReference>
<name>Q5GUQ2_XANOR</name>
<evidence type="ECO:0000259" key="1">
    <source>
        <dbReference type="Pfam" id="PF22818"/>
    </source>
</evidence>
<evidence type="ECO:0000313" key="3">
    <source>
        <dbReference type="Proteomes" id="UP000006735"/>
    </source>
</evidence>
<evidence type="ECO:0000313" key="2">
    <source>
        <dbReference type="EMBL" id="AAW77571.1"/>
    </source>
</evidence>
<dbReference type="EMBL" id="AE013598">
    <property type="protein sequence ID" value="AAW77571.1"/>
    <property type="molecule type" value="Genomic_DNA"/>
</dbReference>
<dbReference type="HOGENOM" id="CLU_668938_0_0_6"/>
<dbReference type="Proteomes" id="UP000006735">
    <property type="component" value="Chromosome"/>
</dbReference>
<dbReference type="SUPFAM" id="SSF54637">
    <property type="entry name" value="Thioesterase/thiol ester dehydrase-isomerase"/>
    <property type="match status" value="1"/>
</dbReference>
<protein>
    <submittedName>
        <fullName evidence="2">3-hydroxymyristoyl/3-hydroxydecanoyl-(Acyl carrier protein) dehydratases</fullName>
    </submittedName>
</protein>
<organism evidence="2 3">
    <name type="scientific">Xanthomonas oryzae pv. oryzae (strain KACC10331 / KXO85)</name>
    <dbReference type="NCBI Taxonomy" id="291331"/>
    <lineage>
        <taxon>Bacteria</taxon>
        <taxon>Pseudomonadati</taxon>
        <taxon>Pseudomonadota</taxon>
        <taxon>Gammaproteobacteria</taxon>
        <taxon>Lysobacterales</taxon>
        <taxon>Lysobacteraceae</taxon>
        <taxon>Xanthomonas</taxon>
    </lineage>
</organism>
<dbReference type="InterPro" id="IPR029069">
    <property type="entry name" value="HotDog_dom_sf"/>
</dbReference>